<organism evidence="6 7">
    <name type="scientific">Paenibacillus peoriae</name>
    <dbReference type="NCBI Taxonomy" id="59893"/>
    <lineage>
        <taxon>Bacteria</taxon>
        <taxon>Bacillati</taxon>
        <taxon>Bacillota</taxon>
        <taxon>Bacilli</taxon>
        <taxon>Bacillales</taxon>
        <taxon>Paenibacillaceae</taxon>
        <taxon>Paenibacillus</taxon>
    </lineage>
</organism>
<evidence type="ECO:0000313" key="7">
    <source>
        <dbReference type="Proteomes" id="UP000516384"/>
    </source>
</evidence>
<dbReference type="Gene3D" id="1.10.10.60">
    <property type="entry name" value="Homeodomain-like"/>
    <property type="match status" value="1"/>
</dbReference>
<dbReference type="PROSITE" id="PS50977">
    <property type="entry name" value="HTH_TETR_2"/>
    <property type="match status" value="1"/>
</dbReference>
<keyword evidence="1" id="KW-0805">Transcription regulation</keyword>
<dbReference type="InterPro" id="IPR009057">
    <property type="entry name" value="Homeodomain-like_sf"/>
</dbReference>
<evidence type="ECO:0000313" key="6">
    <source>
        <dbReference type="EMBL" id="QNR68387.1"/>
    </source>
</evidence>
<dbReference type="PANTHER" id="PTHR47506:SF6">
    <property type="entry name" value="HTH-TYPE TRANSCRIPTIONAL REPRESSOR NEMR"/>
    <property type="match status" value="1"/>
</dbReference>
<protein>
    <submittedName>
        <fullName evidence="6">TetR/AcrR family transcriptional regulator</fullName>
    </submittedName>
</protein>
<sequence>MQDKAMNDSLKKLLEIAEKMIMEKGCRATTLQDIADRSGLTKGAIYHYVKSKDELFGMILEAGMEKTNQRFFESVARTPAGPEGIKSPLNTLTERLRNIGSGDSAASLIFIYLLSQQDKPAVAGILKRYHEASILTAKTWIEVGQQNGAIPVSIDADRKARIFTVFKNGLQVQHNIVNDGDKINELEIYEFLMNALGGAGRG</sequence>
<feature type="domain" description="HTH tetR-type" evidence="5">
    <location>
        <begin position="7"/>
        <end position="67"/>
    </location>
</feature>
<dbReference type="Pfam" id="PF00440">
    <property type="entry name" value="TetR_N"/>
    <property type="match status" value="1"/>
</dbReference>
<dbReference type="SUPFAM" id="SSF48498">
    <property type="entry name" value="Tetracyclin repressor-like, C-terminal domain"/>
    <property type="match status" value="1"/>
</dbReference>
<keyword evidence="3" id="KW-0804">Transcription</keyword>
<reference evidence="6 7" key="1">
    <citation type="submission" date="2020-09" db="EMBL/GenBank/DDBJ databases">
        <title>Characterization of Paenibacillus peoriae strain ZF390 with broad-spectrum antimicrobial activity as a potential biocontrol agent.</title>
        <authorList>
            <person name="Li L."/>
            <person name="Zhao Y."/>
            <person name="Li B."/>
            <person name="Xie X."/>
        </authorList>
    </citation>
    <scope>NUCLEOTIDE SEQUENCE [LARGE SCALE GENOMIC DNA]</scope>
    <source>
        <strain evidence="6 7">ZF390</strain>
    </source>
</reference>
<gene>
    <name evidence="6" type="ORF">IAQ67_04680</name>
</gene>
<evidence type="ECO:0000256" key="3">
    <source>
        <dbReference type="ARBA" id="ARBA00023163"/>
    </source>
</evidence>
<dbReference type="SUPFAM" id="SSF46689">
    <property type="entry name" value="Homeodomain-like"/>
    <property type="match status" value="1"/>
</dbReference>
<evidence type="ECO:0000256" key="4">
    <source>
        <dbReference type="PROSITE-ProRule" id="PRU00335"/>
    </source>
</evidence>
<keyword evidence="2 4" id="KW-0238">DNA-binding</keyword>
<evidence type="ECO:0000259" key="5">
    <source>
        <dbReference type="PROSITE" id="PS50977"/>
    </source>
</evidence>
<evidence type="ECO:0000256" key="1">
    <source>
        <dbReference type="ARBA" id="ARBA00023015"/>
    </source>
</evidence>
<name>A0A7H0YBC9_9BACL</name>
<accession>A0A7H0YBC9</accession>
<dbReference type="PANTHER" id="PTHR47506">
    <property type="entry name" value="TRANSCRIPTIONAL REGULATORY PROTEIN"/>
    <property type="match status" value="1"/>
</dbReference>
<feature type="DNA-binding region" description="H-T-H motif" evidence="4">
    <location>
        <begin position="30"/>
        <end position="49"/>
    </location>
</feature>
<dbReference type="GO" id="GO:0003677">
    <property type="term" value="F:DNA binding"/>
    <property type="evidence" value="ECO:0007669"/>
    <property type="project" value="UniProtKB-UniRule"/>
</dbReference>
<dbReference type="Proteomes" id="UP000516384">
    <property type="component" value="Chromosome"/>
</dbReference>
<dbReference type="PRINTS" id="PR00455">
    <property type="entry name" value="HTHTETR"/>
</dbReference>
<dbReference type="InterPro" id="IPR036271">
    <property type="entry name" value="Tet_transcr_reg_TetR-rel_C_sf"/>
</dbReference>
<dbReference type="AlphaFoldDB" id="A0A7H0YBC9"/>
<dbReference type="EMBL" id="CP061172">
    <property type="protein sequence ID" value="QNR68387.1"/>
    <property type="molecule type" value="Genomic_DNA"/>
</dbReference>
<proteinExistence type="predicted"/>
<dbReference type="Gene3D" id="1.10.357.10">
    <property type="entry name" value="Tetracycline Repressor, domain 2"/>
    <property type="match status" value="1"/>
</dbReference>
<evidence type="ECO:0000256" key="2">
    <source>
        <dbReference type="ARBA" id="ARBA00023125"/>
    </source>
</evidence>
<dbReference type="InterPro" id="IPR001647">
    <property type="entry name" value="HTH_TetR"/>
</dbReference>
<dbReference type="RefSeq" id="WP_190298704.1">
    <property type="nucleotide sequence ID" value="NZ_CP061172.1"/>
</dbReference>